<keyword evidence="5 12" id="KW-0813">Transport</keyword>
<evidence type="ECO:0000256" key="5">
    <source>
        <dbReference type="ARBA" id="ARBA00022448"/>
    </source>
</evidence>
<name>A0ABT0RQM5_9SPHN</name>
<evidence type="ECO:0000256" key="2">
    <source>
        <dbReference type="ARBA" id="ARBA00004249"/>
    </source>
</evidence>
<keyword evidence="10" id="KW-1133">Transmembrane helix</keyword>
<evidence type="ECO:0000256" key="1">
    <source>
        <dbReference type="ARBA" id="ARBA00003540"/>
    </source>
</evidence>
<evidence type="ECO:0000256" key="8">
    <source>
        <dbReference type="ARBA" id="ARBA00022692"/>
    </source>
</evidence>
<keyword evidence="14" id="KW-1185">Reference proteome</keyword>
<dbReference type="Gene3D" id="3.30.420.270">
    <property type="match status" value="1"/>
</dbReference>
<accession>A0ABT0RQM5</accession>
<comment type="caution">
    <text evidence="13">The sequence shown here is derived from an EMBL/GenBank/DDBJ whole genome shotgun (WGS) entry which is preliminary data.</text>
</comment>
<keyword evidence="9 12" id="KW-0653">Protein transport</keyword>
<evidence type="ECO:0000256" key="7">
    <source>
        <dbReference type="ARBA" id="ARBA00022519"/>
    </source>
</evidence>
<gene>
    <name evidence="13" type="ORF">LZ496_00210</name>
</gene>
<keyword evidence="7" id="KW-0997">Cell inner membrane</keyword>
<comment type="similarity">
    <text evidence="3 12">Belongs to the ExbD/TolR family.</text>
</comment>
<evidence type="ECO:0000256" key="9">
    <source>
        <dbReference type="ARBA" id="ARBA00022927"/>
    </source>
</evidence>
<dbReference type="InterPro" id="IPR003400">
    <property type="entry name" value="ExbD"/>
</dbReference>
<dbReference type="Pfam" id="PF02472">
    <property type="entry name" value="ExbD"/>
    <property type="match status" value="1"/>
</dbReference>
<evidence type="ECO:0000256" key="3">
    <source>
        <dbReference type="ARBA" id="ARBA00005811"/>
    </source>
</evidence>
<dbReference type="EMBL" id="JAMGBA010000001">
    <property type="protein sequence ID" value="MCL6697214.1"/>
    <property type="molecule type" value="Genomic_DNA"/>
</dbReference>
<evidence type="ECO:0000256" key="4">
    <source>
        <dbReference type="ARBA" id="ARBA00011471"/>
    </source>
</evidence>
<comment type="function">
    <text evidence="1">Involved in the TonB-dependent energy-dependent transport of various receptor-bound substrates.</text>
</comment>
<evidence type="ECO:0000313" key="14">
    <source>
        <dbReference type="Proteomes" id="UP001203410"/>
    </source>
</evidence>
<keyword evidence="8 12" id="KW-0812">Transmembrane</keyword>
<evidence type="ECO:0000256" key="10">
    <source>
        <dbReference type="ARBA" id="ARBA00022989"/>
    </source>
</evidence>
<keyword evidence="11" id="KW-0472">Membrane</keyword>
<evidence type="ECO:0000256" key="12">
    <source>
        <dbReference type="RuleBase" id="RU003879"/>
    </source>
</evidence>
<evidence type="ECO:0000256" key="6">
    <source>
        <dbReference type="ARBA" id="ARBA00022475"/>
    </source>
</evidence>
<organism evidence="13 14">
    <name type="scientific">Sphingomonas caseinilyticus</name>
    <dbReference type="NCBI Taxonomy" id="2908205"/>
    <lineage>
        <taxon>Bacteria</taxon>
        <taxon>Pseudomonadati</taxon>
        <taxon>Pseudomonadota</taxon>
        <taxon>Alphaproteobacteria</taxon>
        <taxon>Sphingomonadales</taxon>
        <taxon>Sphingomonadaceae</taxon>
        <taxon>Sphingomonas</taxon>
    </lineage>
</organism>
<dbReference type="Proteomes" id="UP001203410">
    <property type="component" value="Unassembled WGS sequence"/>
</dbReference>
<proteinExistence type="inferred from homology"/>
<sequence length="146" mass="16016">MARSMSSSPLPGGIREIPPMAEMNTTPLIDVMLVLLIMFIITVPMQSHQIEQQLPQRGPIVKIERIKNELGMSPAGQLRWNGEAISDRELASALSAIAGMDEQPEVHFRPDATARYERVDHVLGIAAQSGADRFGFSGNEQYGAVF</sequence>
<reference evidence="13 14" key="1">
    <citation type="submission" date="2022-05" db="EMBL/GenBank/DDBJ databases">
        <authorList>
            <person name="Jo J.-H."/>
            <person name="Im W.-T."/>
        </authorList>
    </citation>
    <scope>NUCLEOTIDE SEQUENCE [LARGE SCALE GENOMIC DNA]</scope>
    <source>
        <strain evidence="13 14">NSE70-1</strain>
    </source>
</reference>
<dbReference type="PANTHER" id="PTHR30558">
    <property type="entry name" value="EXBD MEMBRANE COMPONENT OF PMF-DRIVEN MACROMOLECULE IMPORT SYSTEM"/>
    <property type="match status" value="1"/>
</dbReference>
<keyword evidence="6" id="KW-1003">Cell membrane</keyword>
<evidence type="ECO:0000256" key="11">
    <source>
        <dbReference type="ARBA" id="ARBA00023136"/>
    </source>
</evidence>
<dbReference type="RefSeq" id="WP_249902596.1">
    <property type="nucleotide sequence ID" value="NZ_JAMGBA010000001.1"/>
</dbReference>
<evidence type="ECO:0000313" key="13">
    <source>
        <dbReference type="EMBL" id="MCL6697214.1"/>
    </source>
</evidence>
<comment type="subcellular location">
    <subcellularLocation>
        <location evidence="2">Cell inner membrane</location>
        <topology evidence="2">Single-pass type II membrane protein</topology>
    </subcellularLocation>
    <subcellularLocation>
        <location evidence="12">Cell membrane</location>
        <topology evidence="12">Single-pass type II membrane protein</topology>
    </subcellularLocation>
</comment>
<dbReference type="PANTHER" id="PTHR30558:SF12">
    <property type="entry name" value="BIOPOLYMER TRANSPORT PROTEIN EXBD"/>
    <property type="match status" value="1"/>
</dbReference>
<comment type="subunit">
    <text evidence="4">The accessory proteins ExbB and ExbD seem to form a complex with TonB.</text>
</comment>
<protein>
    <submittedName>
        <fullName evidence="13">Biopolymer transporter ExbD</fullName>
    </submittedName>
</protein>